<keyword evidence="1" id="KW-0812">Transmembrane</keyword>
<comment type="caution">
    <text evidence="2">The sequence shown here is derived from an EMBL/GenBank/DDBJ whole genome shotgun (WGS) entry which is preliminary data.</text>
</comment>
<organism evidence="2 3">
    <name type="scientific">Flavobacterium rhizosphaerae</name>
    <dbReference type="NCBI Taxonomy" id="3163298"/>
    <lineage>
        <taxon>Bacteria</taxon>
        <taxon>Pseudomonadati</taxon>
        <taxon>Bacteroidota</taxon>
        <taxon>Flavobacteriia</taxon>
        <taxon>Flavobacteriales</taxon>
        <taxon>Flavobacteriaceae</taxon>
        <taxon>Flavobacterium</taxon>
    </lineage>
</organism>
<evidence type="ECO:0000313" key="2">
    <source>
        <dbReference type="EMBL" id="MFL9843140.1"/>
    </source>
</evidence>
<keyword evidence="1" id="KW-1133">Transmembrane helix</keyword>
<keyword evidence="1" id="KW-0472">Membrane</keyword>
<dbReference type="EMBL" id="JBELPZ010000001">
    <property type="protein sequence ID" value="MFL9843140.1"/>
    <property type="molecule type" value="Genomic_DNA"/>
</dbReference>
<evidence type="ECO:0000313" key="3">
    <source>
        <dbReference type="Proteomes" id="UP001629156"/>
    </source>
</evidence>
<feature type="transmembrane region" description="Helical" evidence="1">
    <location>
        <begin position="45"/>
        <end position="63"/>
    </location>
</feature>
<name>A0ABW8YV87_9FLAO</name>
<dbReference type="Proteomes" id="UP001629156">
    <property type="component" value="Unassembled WGS sequence"/>
</dbReference>
<reference evidence="2 3" key="1">
    <citation type="submission" date="2024-06" db="EMBL/GenBank/DDBJ databases">
        <authorList>
            <person name="Kaempfer P."/>
            <person name="Viver T."/>
        </authorList>
    </citation>
    <scope>NUCLEOTIDE SEQUENCE [LARGE SCALE GENOMIC DNA]</scope>
    <source>
        <strain evidence="2 3">ST-119</strain>
    </source>
</reference>
<gene>
    <name evidence="2" type="ORF">ABS766_01795</name>
</gene>
<evidence type="ECO:0008006" key="4">
    <source>
        <dbReference type="Google" id="ProtNLM"/>
    </source>
</evidence>
<evidence type="ECO:0000256" key="1">
    <source>
        <dbReference type="SAM" id="Phobius"/>
    </source>
</evidence>
<sequence length="165" mass="19123">MEIVAETLKLYEVTIIHNLYISLLTVKLFSCFLAKEAYTISKQIIRWLIISSGGLSILSWIIYLVTANNMSYSSRATGPYAAMYWLLIFFSCMLPFVLLFKKFKYKGWAIFLVALLINTGWLFERFVIIVTSLHRDYLPSSWSIYNSFEPLLTTLIRGVLIGFFL</sequence>
<keyword evidence="3" id="KW-1185">Reference proteome</keyword>
<feature type="transmembrane region" description="Helical" evidence="1">
    <location>
        <begin position="107"/>
        <end position="123"/>
    </location>
</feature>
<protein>
    <recommendedName>
        <fullName evidence="4">Histidine kinase N-terminal 7TM region domain-containing protein</fullName>
    </recommendedName>
</protein>
<proteinExistence type="predicted"/>
<feature type="transmembrane region" description="Helical" evidence="1">
    <location>
        <begin position="83"/>
        <end position="100"/>
    </location>
</feature>
<accession>A0ABW8YV87</accession>
<dbReference type="RefSeq" id="WP_408083372.1">
    <property type="nucleotide sequence ID" value="NZ_JBELPZ010000001.1"/>
</dbReference>
<feature type="transmembrane region" description="Helical" evidence="1">
    <location>
        <begin position="15"/>
        <end position="33"/>
    </location>
</feature>